<dbReference type="Gene3D" id="2.30.38.10">
    <property type="entry name" value="Luciferase, Domain 3"/>
    <property type="match status" value="2"/>
</dbReference>
<dbReference type="Pfam" id="PF00668">
    <property type="entry name" value="Condensation"/>
    <property type="match status" value="3"/>
</dbReference>
<dbReference type="PROSITE" id="PS00455">
    <property type="entry name" value="AMP_BINDING"/>
    <property type="match status" value="3"/>
</dbReference>
<dbReference type="Pfam" id="PF13193">
    <property type="entry name" value="AMP-binding_C"/>
    <property type="match status" value="3"/>
</dbReference>
<dbReference type="InterPro" id="IPR029058">
    <property type="entry name" value="AB_hydrolase_fold"/>
</dbReference>
<dbReference type="InterPro" id="IPR045851">
    <property type="entry name" value="AMP-bd_C_sf"/>
</dbReference>
<dbReference type="CDD" id="cd05930">
    <property type="entry name" value="A_NRPS"/>
    <property type="match status" value="1"/>
</dbReference>
<comment type="cofactor">
    <cofactor evidence="1">
        <name>pantetheine 4'-phosphate</name>
        <dbReference type="ChEBI" id="CHEBI:47942"/>
    </cofactor>
</comment>
<dbReference type="Proteomes" id="UP000224871">
    <property type="component" value="Unassembled WGS sequence"/>
</dbReference>
<dbReference type="SUPFAM" id="SSF52777">
    <property type="entry name" value="CoA-dependent acyltransferases"/>
    <property type="match status" value="7"/>
</dbReference>
<evidence type="ECO:0000313" key="6">
    <source>
        <dbReference type="Proteomes" id="UP000224871"/>
    </source>
</evidence>
<dbReference type="EMBL" id="NIBU01000054">
    <property type="protein sequence ID" value="PHM30481.1"/>
    <property type="molecule type" value="Genomic_DNA"/>
</dbReference>
<dbReference type="Gene3D" id="3.30.559.30">
    <property type="entry name" value="Nonribosomal peptide synthetase, condensation domain"/>
    <property type="match status" value="4"/>
</dbReference>
<dbReference type="CDD" id="cd17643">
    <property type="entry name" value="A_NRPS_Cytc1-like"/>
    <property type="match status" value="1"/>
</dbReference>
<dbReference type="PANTHER" id="PTHR45527">
    <property type="entry name" value="NONRIBOSOMAL PEPTIDE SYNTHETASE"/>
    <property type="match status" value="1"/>
</dbReference>
<keyword evidence="2" id="KW-0596">Phosphopantetheine</keyword>
<dbReference type="SUPFAM" id="SSF47336">
    <property type="entry name" value="ACP-like"/>
    <property type="match status" value="3"/>
</dbReference>
<evidence type="ECO:0000313" key="5">
    <source>
        <dbReference type="EMBL" id="PHM30481.1"/>
    </source>
</evidence>
<organism evidence="5 6">
    <name type="scientific">Xenorhabdus innexi</name>
    <dbReference type="NCBI Taxonomy" id="290109"/>
    <lineage>
        <taxon>Bacteria</taxon>
        <taxon>Pseudomonadati</taxon>
        <taxon>Pseudomonadota</taxon>
        <taxon>Gammaproteobacteria</taxon>
        <taxon>Enterobacterales</taxon>
        <taxon>Morganellaceae</taxon>
        <taxon>Xenorhabdus</taxon>
    </lineage>
</organism>
<evidence type="ECO:0000256" key="3">
    <source>
        <dbReference type="ARBA" id="ARBA00022553"/>
    </source>
</evidence>
<dbReference type="Pfam" id="PF00501">
    <property type="entry name" value="AMP-binding"/>
    <property type="match status" value="3"/>
</dbReference>
<dbReference type="InterPro" id="IPR010071">
    <property type="entry name" value="AA_adenyl_dom"/>
</dbReference>
<dbReference type="InterPro" id="IPR020845">
    <property type="entry name" value="AMP-binding_CS"/>
</dbReference>
<sequence length="3426" mass="387756">MRSFEDSLNSDLYYLHPSQEDVFYEHLLYENSPIHTLNWYTLIENQADITILQKAWDLLHQNIDTLRLRISINSDDEVVQYIQNKSSPELIKYYDISTQPDPENSALLWMKQQVSHPVEFLNEVPYQVTLIRLNDKKYYLLTIFHHIIIDGVGLYHLHEYLHKLYNCIKNGTSIAWVSEIPQYLISVERARAYLNSTYYENDRKYWFDFLREKEIHQLPVYYKNTENDHRTLTLPLSIKNDLRIFCRDNKIHLLAVFSGLVSVLMSEITGQKEIVFNTATHGRETQSEKSVIGMQANTYPVHCHISPTISTIKQIRLMESALKNSYIHRKFPQSHLSRLANQHGFSLPNIFILYDRFSASDPELNQAEHTHIDTTFNIYPIAFRLKDYGYDQELKITIGYLRSYFSDSDIENILTRLGNLLTALINNPAVLVSELPILLEQERHTLLNIWNQTDAPYPQDKTLPQLFEAQVAQRPDATAVVFENQQLSYDELNRRANQLAHHLMTLGVRPDDRVAICLERSPDMVVGLLAILKAGSAYVPLDPTYPVERLDFMLKDAAPRLLLTRASLADQLPRTVPVLHLDELAPLLAIQPDTNPETQMIGLTARHLAYVIYTSGSTGQPKGVMIEHRNVLRLIINSSFADIGPDDCIAHCANISFDAAIWEIWSGLVHGARVLLIPKDILLQPEQFAQSLLSEEVSILFMTTALFNQYADQIAPSLSGLRCVLFGGEQSDNQAAFRLRAGTAPRHLLHLYGPTESTTFATSYEMPLIAPENGRLPIGRPINNTRIYILNSQGHPVPIGAPGEIYVGGDGVARGYLNQPQLTAERFLVDPFSSEPTGRMYKTGDLARWLPDGNIEFLGRNDFQVKIRGFRIELGEIERVLSSHPQVKQAVVIDHENSGNKVLAAYLVTESVLSDSILMEYLASRLPDYMLPASFTFMEAIPLTQNGKVDRRALPKPVWLNRESYVAPRNAQEAQLCTLWQEVLGLERVGVEDNFFRIGGNSLSAIKLIAAIRRVLATEISLAQLFELKTITGLATQLEQQAYTVIPHLSQANYPLSFAQERILFIEQFEQGSDAYHVPYLMQLNDEISLSLLATAVNQLAERHPVMKMVYRSDSDAQVQQQRLDDELVIKSQPCEDITTLLNTVRAEIATPFDLANTFSLRLRHYPVGDNHYLLLLWHHIAIDGWSVSIFMAELTEIYHALRENRDSLLPPLDITYGDYAVWQRNYLQGEIRERQLTYWQQILTGYESLILPTDYPRPAKVSYQGRDFHFRLDTRLSDQLRRLANTQETTLYTVLLSAFYVTLAKLSGQDDILLGTPTDNRHHAQTQPLIGMFVNTLVLRAKITQTDSIATLIRLIHQRVTEAKTHQDIPFEQLLDVLDIERDTSRHPVFQVMFSVQGSGEFPLQEHEMLFRPVELEESLYSPAKFDLFLYLSEEKISAGNSEITACLNYAVSLFKEDTIVRITDIYQRVLAAFVADQEQPLSGIDVLSAQERHTLLHRWSQSDMYYPQDEPLQQLFEKQAEKTPDNVAIVFEEEILTYRQLNEQANQLATVIREYYQQQHNQAMPADTLVALYLDRSPEMVVSILAVLKAGGAYVPVSPEYPQERVRFILNDTRSPCVITQQKYLTELERYSQAQLIAADDQAVIGGRSVENPAPVSNAADLAYVIYTSGTTGQPKGVLQTHENVGRLFASTQAEYQFNQNDIWVLYHAYTFDFSVWELWGALLYGGRLVIPPIECTKDFDRFSHLCSVQQVTVLNQTPGAFYAFIDAALNRRTEFPHLRYVIFGGDKLNPVQLRPWWDHYGDQSPALINMYGITETTVHVTYKKLTRNDTSAISCIGRPLSDMAAYILDSAGQPVPVGATGELYIGGGGLARGYLNRAELTAERFVENPFSTEKDRQYGYTRLYKTGDLARWLPDGELEYLGRNDFQVKIRGFRIELGEIESALASHPLIRQAVVIDHHDKGNTALVAYLVTEGELSDESLVKYLSSRLPEYMLPASFTRLEAIPLTLNGKLDRRALPEPVFSNKESYIAPRNELETQLCHIWQNVLELERVGIEDNFFRIGGNSLTAVKLIAAIRRILATEVSLAQLFEQKTIAGLATQMETQIYTVIPHLETERYPLSFAQERMLFIEQFEQGTNAYHIPYLVQLDNKNCLPLLETAINRLTERHPIMKMVYRSNDEGIIYPELRDENLLIQSGSCNDTDHLLNTVHAEVTTPFDLTTEPSLRLRHYQVSDQHYLLLLWHHIAIDGWSIDIFMDELAEIYHALLEGHNCQLPLLEISYGDYAAWQRSYLQGEIREHQLAYWRQALADYESLDLPTDYSRPAQMSYQGQNVNFVLNEQLSGQLRTLAKTQETTLYTVLLSAFYVALAKLSGQSDIVLGTPTDNRHHAQTQPLIGMFVNSLALRAQIQQTDNVENLIGQIHQRVTEAKAHQDMPFEQLIDALDIERDTARHPIFQVMFSVQRFGENPPDRRLPFIPTAINDSLYNSAKFDLSLFISDGQNEISGCLNYAISLFNEETIIRLTDIYQRILAAFAADQKQSLSAIDILSAQERHTLLYHWNQTNAPYPRDKTFAQLFEAQAAQTPDATAVISEDRQISYGELNQRANRLAHHLIELGVHPDDRVAICIERSPEMIVGLLAILKAGGAYVPLDPAYPDERLAYMVKNSSPIVLLTHSTLRQKIRLHTQPETETTDPIPIIMLDAHETFTGIQTEHNPDISGITSQHLAYVIYTSGSTGAPKGVMCSHQALNNRLWWFVRNIAPSPLVTAMKTSISFVDSVTETLGTLLAGGKLVVFNDHDVKDPARLCAGLYRFGVNSLVVVPSLLKLLIQHHGEHNLASIKTLVCSGELLPPELARQTVTGFPWLRLLNFYGSSEVNGDAVWYEYSTALGVPEVSVIGRPIANTRCYILDPHGQPVPFGVVGEIHIGGDNVARGYLNRPDLTAERFLADPFSPEPNGHMYKTGDLARWLPDGNIEYLGRNDFQIKIRGYRIELGEIESALSSHPQVKQAVVIDYEYNAGNKQLAAYLVAEETLSDETLTEYLSSRLPEYMLPASFTFMDAIPLTLNGKVNRRALPEPIRENRESYVAPRNELESQLCTIWQTVLGMERIGIDDNFFRIGGDSITSIQLVSQLRQAGFTLQVKSIFDAPTVARLAKLLTAMSSPVTAVSERYKDEIPYWNQILAGNDIRAEAGELTPHQFALSAEMTDILLHESGSGYHTEINDLLLSALAQALSETFSRPVNHIMLAESRQESAGITLYPVRLEIQPDTAETIIYTKEMLRSIPNLGVGYSVLAQANSLIGHLPVIRFSYSGQSDTCGSTTASENSTHLLLSINGAVREEKLQFSVNSRLPQSRTEAFIRAFEQALHNVITNAQKQAQSGGLKTPSDYGITQVSMEQLNQITQRFNRVNDANPHRHSEQKTILDV</sequence>
<proteinExistence type="predicted"/>
<dbReference type="InterPro" id="IPR000873">
    <property type="entry name" value="AMP-dep_synth/lig_dom"/>
</dbReference>
<dbReference type="InterPro" id="IPR025110">
    <property type="entry name" value="AMP-bd_C"/>
</dbReference>
<reference evidence="5 6" key="1">
    <citation type="journal article" date="2017" name="Nat. Microbiol.">
        <title>Natural product diversity associated with the nematode symbionts Photorhabdus and Xenorhabdus.</title>
        <authorList>
            <person name="Tobias N.J."/>
            <person name="Wolff H."/>
            <person name="Djahanschiri B."/>
            <person name="Grundmann F."/>
            <person name="Kronenwerth M."/>
            <person name="Shi Y.M."/>
            <person name="Simonyi S."/>
            <person name="Grun P."/>
            <person name="Shapiro-Ilan D."/>
            <person name="Pidot S.J."/>
            <person name="Stinear T.P."/>
            <person name="Ebersberger I."/>
            <person name="Bode H.B."/>
        </authorList>
    </citation>
    <scope>NUCLEOTIDE SEQUENCE [LARGE SCALE GENOMIC DNA]</scope>
    <source>
        <strain evidence="5 6">DSM 16336</strain>
    </source>
</reference>
<dbReference type="InterPro" id="IPR020806">
    <property type="entry name" value="PKS_PP-bd"/>
</dbReference>
<accession>A0A2G0N6Y0</accession>
<dbReference type="InterPro" id="IPR023213">
    <property type="entry name" value="CAT-like_dom_sf"/>
</dbReference>
<dbReference type="Gene3D" id="1.10.1200.10">
    <property type="entry name" value="ACP-like"/>
    <property type="match status" value="2"/>
</dbReference>
<dbReference type="Gene3D" id="3.30.559.10">
    <property type="entry name" value="Chloramphenicol acetyltransferase-like domain"/>
    <property type="match status" value="3"/>
</dbReference>
<feature type="domain" description="Carrier" evidence="4">
    <location>
        <begin position="967"/>
        <end position="1042"/>
    </location>
</feature>
<name>A0A2G0N6Y0_9GAMM</name>
<evidence type="ECO:0000256" key="1">
    <source>
        <dbReference type="ARBA" id="ARBA00001957"/>
    </source>
</evidence>
<dbReference type="SUPFAM" id="SSF56801">
    <property type="entry name" value="Acetyl-CoA synthetase-like"/>
    <property type="match status" value="3"/>
</dbReference>
<dbReference type="SMART" id="SM00823">
    <property type="entry name" value="PKS_PP"/>
    <property type="match status" value="3"/>
</dbReference>
<dbReference type="PROSITE" id="PS00012">
    <property type="entry name" value="PHOSPHOPANTETHEINE"/>
    <property type="match status" value="3"/>
</dbReference>
<dbReference type="NCBIfam" id="NF003417">
    <property type="entry name" value="PRK04813.1"/>
    <property type="match status" value="3"/>
</dbReference>
<dbReference type="InterPro" id="IPR006162">
    <property type="entry name" value="Ppantetheine_attach_site"/>
</dbReference>
<dbReference type="Pfam" id="PF00550">
    <property type="entry name" value="PP-binding"/>
    <property type="match status" value="3"/>
</dbReference>
<dbReference type="Gene3D" id="3.30.300.30">
    <property type="match status" value="3"/>
</dbReference>
<dbReference type="Gene3D" id="3.40.50.980">
    <property type="match status" value="4"/>
</dbReference>
<dbReference type="NCBIfam" id="TIGR01733">
    <property type="entry name" value="AA-adenyl-dom"/>
    <property type="match status" value="3"/>
</dbReference>
<keyword evidence="3" id="KW-0597">Phosphoprotein</keyword>
<feature type="domain" description="Carrier" evidence="4">
    <location>
        <begin position="2033"/>
        <end position="2108"/>
    </location>
</feature>
<dbReference type="InterPro" id="IPR001242">
    <property type="entry name" value="Condensation_dom"/>
</dbReference>
<dbReference type="InterPro" id="IPR009081">
    <property type="entry name" value="PP-bd_ACP"/>
</dbReference>
<dbReference type="CDD" id="cd12117">
    <property type="entry name" value="A_NRPS_Srf_like"/>
    <property type="match status" value="1"/>
</dbReference>
<dbReference type="Gene3D" id="3.40.50.1820">
    <property type="entry name" value="alpha/beta hydrolase"/>
    <property type="match status" value="1"/>
</dbReference>
<dbReference type="PANTHER" id="PTHR45527:SF14">
    <property type="entry name" value="PLIPASTATIN SYNTHASE SUBUNIT B"/>
    <property type="match status" value="1"/>
</dbReference>
<dbReference type="InterPro" id="IPR036736">
    <property type="entry name" value="ACP-like_sf"/>
</dbReference>
<dbReference type="RefSeq" id="WP_086952913.1">
    <property type="nucleotide sequence ID" value="NZ_CAWNQC010000253.1"/>
</dbReference>
<dbReference type="InterPro" id="IPR042099">
    <property type="entry name" value="ANL_N_sf"/>
</dbReference>
<feature type="domain" description="Carrier" evidence="4">
    <location>
        <begin position="3088"/>
        <end position="3162"/>
    </location>
</feature>
<comment type="caution">
    <text evidence="5">The sequence shown here is derived from an EMBL/GenBank/DDBJ whole genome shotgun (WGS) entry which is preliminary data.</text>
</comment>
<dbReference type="CDD" id="cd19531">
    <property type="entry name" value="LCL_NRPS-like"/>
    <property type="match status" value="2"/>
</dbReference>
<evidence type="ECO:0000259" key="4">
    <source>
        <dbReference type="PROSITE" id="PS50075"/>
    </source>
</evidence>
<gene>
    <name evidence="5" type="ORF">Xinn_03284</name>
</gene>
<dbReference type="Gene3D" id="3.40.50.12780">
    <property type="entry name" value="N-terminal domain of ligase-like"/>
    <property type="match status" value="1"/>
</dbReference>
<dbReference type="PROSITE" id="PS50075">
    <property type="entry name" value="CARRIER"/>
    <property type="match status" value="3"/>
</dbReference>
<protein>
    <submittedName>
        <fullName evidence="5">Amino acid adenylation</fullName>
    </submittedName>
</protein>
<keyword evidence="6" id="KW-1185">Reference proteome</keyword>
<evidence type="ECO:0000256" key="2">
    <source>
        <dbReference type="ARBA" id="ARBA00022450"/>
    </source>
</evidence>